<reference evidence="1 2" key="1">
    <citation type="submission" date="2023-05" db="EMBL/GenBank/DDBJ databases">
        <title>Pseudodonghicola sp. nov.</title>
        <authorList>
            <person name="Huang J."/>
        </authorList>
    </citation>
    <scope>NUCLEOTIDE SEQUENCE [LARGE SCALE GENOMIC DNA]</scope>
    <source>
        <strain evidence="1 2">IC7</strain>
    </source>
</reference>
<accession>A0ABT7EZ43</accession>
<dbReference type="EMBL" id="JASNJD010000004">
    <property type="protein sequence ID" value="MDK3017626.1"/>
    <property type="molecule type" value="Genomic_DNA"/>
</dbReference>
<organism evidence="1 2">
    <name type="scientific">Pseudodonghicola flavimaris</name>
    <dbReference type="NCBI Taxonomy" id="3050036"/>
    <lineage>
        <taxon>Bacteria</taxon>
        <taxon>Pseudomonadati</taxon>
        <taxon>Pseudomonadota</taxon>
        <taxon>Alphaproteobacteria</taxon>
        <taxon>Rhodobacterales</taxon>
        <taxon>Paracoccaceae</taxon>
        <taxon>Pseudodonghicola</taxon>
    </lineage>
</organism>
<dbReference type="Proteomes" id="UP001243757">
    <property type="component" value="Unassembled WGS sequence"/>
</dbReference>
<keyword evidence="2" id="KW-1185">Reference proteome</keyword>
<evidence type="ECO:0000313" key="1">
    <source>
        <dbReference type="EMBL" id="MDK3017626.1"/>
    </source>
</evidence>
<name>A0ABT7EZ43_9RHOB</name>
<evidence type="ECO:0000313" key="2">
    <source>
        <dbReference type="Proteomes" id="UP001243757"/>
    </source>
</evidence>
<comment type="caution">
    <text evidence="1">The sequence shown here is derived from an EMBL/GenBank/DDBJ whole genome shotgun (WGS) entry which is preliminary data.</text>
</comment>
<gene>
    <name evidence="1" type="ORF">QO033_08045</name>
</gene>
<evidence type="ECO:0008006" key="3">
    <source>
        <dbReference type="Google" id="ProtNLM"/>
    </source>
</evidence>
<sequence length="117" mass="12368">MISTVTVKLGKKTHKLKVSIRAQVRLEKDLGKEMGDILEQLFRGEGGVSLVVQVWAACLNDGAGVELEEAMDVLDAIGGANAGSSYMTEALQSAFPFLNPDETAAEDEAEEAGNATV</sequence>
<proteinExistence type="predicted"/>
<dbReference type="RefSeq" id="WP_284480438.1">
    <property type="nucleotide sequence ID" value="NZ_JASNJD010000004.1"/>
</dbReference>
<protein>
    <recommendedName>
        <fullName evidence="3">Tail assembly chaperone</fullName>
    </recommendedName>
</protein>